<dbReference type="EMBL" id="BPVZ01000002">
    <property type="protein sequence ID" value="GKU88300.1"/>
    <property type="molecule type" value="Genomic_DNA"/>
</dbReference>
<feature type="compositionally biased region" description="Low complexity" evidence="2">
    <location>
        <begin position="632"/>
        <end position="643"/>
    </location>
</feature>
<accession>A0AAV5HTF1</accession>
<feature type="coiled-coil region" evidence="1">
    <location>
        <begin position="439"/>
        <end position="512"/>
    </location>
</feature>
<evidence type="ECO:0000313" key="3">
    <source>
        <dbReference type="EMBL" id="GKU88300.1"/>
    </source>
</evidence>
<name>A0AAV5HTF1_9ROSI</name>
<feature type="region of interest" description="Disordered" evidence="2">
    <location>
        <begin position="615"/>
        <end position="667"/>
    </location>
</feature>
<dbReference type="Proteomes" id="UP001054252">
    <property type="component" value="Unassembled WGS sequence"/>
</dbReference>
<evidence type="ECO:0000256" key="2">
    <source>
        <dbReference type="SAM" id="MobiDB-lite"/>
    </source>
</evidence>
<evidence type="ECO:0000313" key="4">
    <source>
        <dbReference type="Proteomes" id="UP001054252"/>
    </source>
</evidence>
<sequence>MQDSFGDLPRTITPESSASSSTGGGSSDRRSSTSSSDLSAEETPSEERGVEKGGYGAPAIRTEAEAVVFEGWESKVINGRLDNLRKAPKTLPAGFRFRAALHHEVADGAALVKGFKKLEEMRLGVPTKAVVFRSLFLCCLCPSTSGTRWYYISRREKMMIFTNIRNKVAGWKRQFIFVRDTRIERINNELAARLSEWRTLNASMNYPQLTVGDVNLKNQLLDHVKARGLVDLKALVTPEQLALLGFVDMTNLHAKGIFLYHTRISSRSESYAFVCAREMSSILERQRQRAQGSRNRGAGFGSQRQTRFDERPPAAPGRSSSHRSLSSTPRQRTEQRVEIAPSHSRRRAREDSNAEDDIPLIRRRTSMGSQLALATIARPAMCPRHKHAVMVKGMQSFVPPADRQRAKGHVQQHGGHAALLKLMDAFSYPVALFECEQGAREMANRATSAESRADELARKVNKLREELEKAWVKKENGIQAAKEEADRAEDRAKKVESDREKALHELNSLKERVVEADLHVARVEVSLEQSKRYHQRDICFARAQGAEWLVGADMFQDAVAVASANTTTDIFNEIRGKVLRHGADFSIYELAFFGGEEIDEEGKSLAPLPDTWVAEPREVPVEPSSTPPSSQPAPAAAPALSPPDRSSHTRSIAAHTNASIPVDLTDD</sequence>
<dbReference type="AlphaFoldDB" id="A0AAV5HTF1"/>
<gene>
    <name evidence="3" type="ORF">SLEP1_g2583</name>
</gene>
<feature type="region of interest" description="Disordered" evidence="2">
    <location>
        <begin position="1"/>
        <end position="56"/>
    </location>
</feature>
<protein>
    <submittedName>
        <fullName evidence="3">Uncharacterized protein</fullName>
    </submittedName>
</protein>
<comment type="caution">
    <text evidence="3">The sequence shown here is derived from an EMBL/GenBank/DDBJ whole genome shotgun (WGS) entry which is preliminary data.</text>
</comment>
<organism evidence="3 4">
    <name type="scientific">Rubroshorea leprosula</name>
    <dbReference type="NCBI Taxonomy" id="152421"/>
    <lineage>
        <taxon>Eukaryota</taxon>
        <taxon>Viridiplantae</taxon>
        <taxon>Streptophyta</taxon>
        <taxon>Embryophyta</taxon>
        <taxon>Tracheophyta</taxon>
        <taxon>Spermatophyta</taxon>
        <taxon>Magnoliopsida</taxon>
        <taxon>eudicotyledons</taxon>
        <taxon>Gunneridae</taxon>
        <taxon>Pentapetalae</taxon>
        <taxon>rosids</taxon>
        <taxon>malvids</taxon>
        <taxon>Malvales</taxon>
        <taxon>Dipterocarpaceae</taxon>
        <taxon>Rubroshorea</taxon>
    </lineage>
</organism>
<reference evidence="3 4" key="1">
    <citation type="journal article" date="2021" name="Commun. Biol.">
        <title>The genome of Shorea leprosula (Dipterocarpaceae) highlights the ecological relevance of drought in aseasonal tropical rainforests.</title>
        <authorList>
            <person name="Ng K.K.S."/>
            <person name="Kobayashi M.J."/>
            <person name="Fawcett J.A."/>
            <person name="Hatakeyama M."/>
            <person name="Paape T."/>
            <person name="Ng C.H."/>
            <person name="Ang C.C."/>
            <person name="Tnah L.H."/>
            <person name="Lee C.T."/>
            <person name="Nishiyama T."/>
            <person name="Sese J."/>
            <person name="O'Brien M.J."/>
            <person name="Copetti D."/>
            <person name="Mohd Noor M.I."/>
            <person name="Ong R.C."/>
            <person name="Putra M."/>
            <person name="Sireger I.Z."/>
            <person name="Indrioko S."/>
            <person name="Kosugi Y."/>
            <person name="Izuno A."/>
            <person name="Isagi Y."/>
            <person name="Lee S.L."/>
            <person name="Shimizu K.K."/>
        </authorList>
    </citation>
    <scope>NUCLEOTIDE SEQUENCE [LARGE SCALE GENOMIC DNA]</scope>
    <source>
        <strain evidence="3">214</strain>
    </source>
</reference>
<keyword evidence="1" id="KW-0175">Coiled coil</keyword>
<evidence type="ECO:0000256" key="1">
    <source>
        <dbReference type="SAM" id="Coils"/>
    </source>
</evidence>
<feature type="compositionally biased region" description="Low complexity" evidence="2">
    <location>
        <begin position="318"/>
        <end position="327"/>
    </location>
</feature>
<feature type="region of interest" description="Disordered" evidence="2">
    <location>
        <begin position="285"/>
        <end position="362"/>
    </location>
</feature>
<proteinExistence type="predicted"/>
<keyword evidence="4" id="KW-1185">Reference proteome</keyword>